<dbReference type="InterPro" id="IPR050214">
    <property type="entry name" value="Cys_Synth/Cystath_Beta-Synth"/>
</dbReference>
<dbReference type="OrthoDB" id="9805733at2"/>
<proteinExistence type="predicted"/>
<dbReference type="Pfam" id="PF00291">
    <property type="entry name" value="PALP"/>
    <property type="match status" value="1"/>
</dbReference>
<evidence type="ECO:0000256" key="1">
    <source>
        <dbReference type="ARBA" id="ARBA00001933"/>
    </source>
</evidence>
<comment type="subunit">
    <text evidence="3">Homodimer.</text>
</comment>
<comment type="caution">
    <text evidence="9">The sequence shown here is derived from an EMBL/GenBank/DDBJ whole genome shotgun (WGS) entry which is preliminary data.</text>
</comment>
<evidence type="ECO:0000256" key="7">
    <source>
        <dbReference type="ARBA" id="ARBA00047931"/>
    </source>
</evidence>
<dbReference type="PANTHER" id="PTHR10314">
    <property type="entry name" value="CYSTATHIONINE BETA-SYNTHASE"/>
    <property type="match status" value="1"/>
</dbReference>
<dbReference type="InterPro" id="IPR001926">
    <property type="entry name" value="TrpB-like_PALP"/>
</dbReference>
<name>A0A2D0IKB1_9GAMM</name>
<dbReference type="RefSeq" id="WP_099133985.1">
    <property type="nucleotide sequence ID" value="NZ_CAWNOJ010000047.1"/>
</dbReference>
<evidence type="ECO:0000256" key="6">
    <source>
        <dbReference type="ARBA" id="ARBA00022898"/>
    </source>
</evidence>
<dbReference type="EMBL" id="NIBT01000034">
    <property type="protein sequence ID" value="PHM22213.1"/>
    <property type="molecule type" value="Genomic_DNA"/>
</dbReference>
<comment type="cofactor">
    <cofactor evidence="1">
        <name>pyridoxal 5'-phosphate</name>
        <dbReference type="ChEBI" id="CHEBI:597326"/>
    </cofactor>
</comment>
<dbReference type="Proteomes" id="UP000283568">
    <property type="component" value="Unassembled WGS sequence"/>
</dbReference>
<dbReference type="InterPro" id="IPR036052">
    <property type="entry name" value="TrpB-like_PALP_sf"/>
</dbReference>
<dbReference type="NCBIfam" id="TIGR03945">
    <property type="entry name" value="PLP_SbnA_fam"/>
    <property type="match status" value="1"/>
</dbReference>
<dbReference type="InterPro" id="IPR023927">
    <property type="entry name" value="SbnA"/>
</dbReference>
<accession>A0A2D0IKB1</accession>
<dbReference type="Gene3D" id="3.40.50.1100">
    <property type="match status" value="2"/>
</dbReference>
<protein>
    <recommendedName>
        <fullName evidence="4">cysteine synthase</fullName>
        <ecNumber evidence="4">2.5.1.47</ecNumber>
    </recommendedName>
</protein>
<dbReference type="GO" id="GO:0004124">
    <property type="term" value="F:cysteine synthase activity"/>
    <property type="evidence" value="ECO:0007669"/>
    <property type="project" value="UniProtKB-EC"/>
</dbReference>
<comment type="pathway">
    <text evidence="2">Amino-acid biosynthesis; L-cysteine biosynthesis; L-cysteine from L-serine: step 2/2.</text>
</comment>
<reference evidence="10 12" key="2">
    <citation type="submission" date="2018-09" db="EMBL/GenBank/DDBJ databases">
        <title>Genomic Encyclopedia of Archaeal and Bacterial Type Strains, Phase II (KMG-II): from individual species to whole genera.</title>
        <authorList>
            <person name="Goeker M."/>
        </authorList>
    </citation>
    <scope>NUCLEOTIDE SEQUENCE [LARGE SCALE GENOMIC DNA]</scope>
    <source>
        <strain evidence="10 12">DSM 16337</strain>
    </source>
</reference>
<evidence type="ECO:0000256" key="4">
    <source>
        <dbReference type="ARBA" id="ARBA00012681"/>
    </source>
</evidence>
<feature type="domain" description="Tryptophan synthase beta chain-like PALP" evidence="8">
    <location>
        <begin position="23"/>
        <end position="289"/>
    </location>
</feature>
<sequence length="319" mass="34432">MIVDNSHYFLFSKAFIKICIGNGINVNLKLEGFSATGSIKFKSALHMITQLEREGKLLPGMRVIESSSGNLGLALSMICAAKGYKFTCVSDPNISPQTARIIEAYGAKLIVVQARDENGGFLATRINLIKSMLAQDEQLLWINQYENEENVRAHYLSTGPEILDAFPSPDYVFIGAGTTGTLGGVSRYLREHAPSARIIAVDSKGSVTFGHPAGKRLIPGLGTSNPPAIRTHSSFDELLMVPEIDTVAMCHRLAQHGLLLGGSSGTVLAGIEQYAAILPAGSCVVAISPDMGDRYIDTIYNPNWVKTHFPILQPEAEVV</sequence>
<comment type="catalytic activity">
    <reaction evidence="7">
        <text>O-acetyl-L-serine + hydrogen sulfide = L-cysteine + acetate</text>
        <dbReference type="Rhea" id="RHEA:14829"/>
        <dbReference type="ChEBI" id="CHEBI:29919"/>
        <dbReference type="ChEBI" id="CHEBI:30089"/>
        <dbReference type="ChEBI" id="CHEBI:35235"/>
        <dbReference type="ChEBI" id="CHEBI:58340"/>
        <dbReference type="EC" id="2.5.1.47"/>
    </reaction>
</comment>
<dbReference type="CDD" id="cd01561">
    <property type="entry name" value="CBS_like"/>
    <property type="match status" value="1"/>
</dbReference>
<keyword evidence="6" id="KW-0663">Pyridoxal phosphate</keyword>
<organism evidence="9 11">
    <name type="scientific">Xenorhabdus ehlersii</name>
    <dbReference type="NCBI Taxonomy" id="290111"/>
    <lineage>
        <taxon>Bacteria</taxon>
        <taxon>Pseudomonadati</taxon>
        <taxon>Pseudomonadota</taxon>
        <taxon>Gammaproteobacteria</taxon>
        <taxon>Enterobacterales</taxon>
        <taxon>Morganellaceae</taxon>
        <taxon>Xenorhabdus</taxon>
    </lineage>
</organism>
<dbReference type="EC" id="2.5.1.47" evidence="4"/>
<dbReference type="SUPFAM" id="SSF53686">
    <property type="entry name" value="Tryptophan synthase beta subunit-like PLP-dependent enzymes"/>
    <property type="match status" value="1"/>
</dbReference>
<gene>
    <name evidence="10" type="ORF">BDE27_0744</name>
    <name evidence="9" type="ORF">Xehl_03859</name>
</gene>
<keyword evidence="12" id="KW-1185">Reference proteome</keyword>
<dbReference type="AlphaFoldDB" id="A0A2D0IKB1"/>
<evidence type="ECO:0000256" key="5">
    <source>
        <dbReference type="ARBA" id="ARBA00022679"/>
    </source>
</evidence>
<dbReference type="EMBL" id="RAQI01000001">
    <property type="protein sequence ID" value="RKE93051.1"/>
    <property type="molecule type" value="Genomic_DNA"/>
</dbReference>
<keyword evidence="5" id="KW-0808">Transferase</keyword>
<reference evidence="9 11" key="1">
    <citation type="journal article" date="2017" name="Nat. Microbiol.">
        <title>Natural product diversity associated with the nematode symbionts Photorhabdus and Xenorhabdus.</title>
        <authorList>
            <person name="Tobias N.J."/>
            <person name="Wolff H."/>
            <person name="Djahanschiri B."/>
            <person name="Grundmann F."/>
            <person name="Kronenwerth M."/>
            <person name="Shi Y.M."/>
            <person name="Simonyi S."/>
            <person name="Grun P."/>
            <person name="Shapiro-Ilan D."/>
            <person name="Pidot S.J."/>
            <person name="Stinear T.P."/>
            <person name="Ebersberger I."/>
            <person name="Bode H.B."/>
        </authorList>
    </citation>
    <scope>NUCLEOTIDE SEQUENCE [LARGE SCALE GENOMIC DNA]</scope>
    <source>
        <strain evidence="9 11">DSM 16337</strain>
    </source>
</reference>
<evidence type="ECO:0000313" key="9">
    <source>
        <dbReference type="EMBL" id="PHM22213.1"/>
    </source>
</evidence>
<evidence type="ECO:0000256" key="2">
    <source>
        <dbReference type="ARBA" id="ARBA00004962"/>
    </source>
</evidence>
<evidence type="ECO:0000313" key="11">
    <source>
        <dbReference type="Proteomes" id="UP000225605"/>
    </source>
</evidence>
<evidence type="ECO:0000256" key="3">
    <source>
        <dbReference type="ARBA" id="ARBA00011738"/>
    </source>
</evidence>
<evidence type="ECO:0000313" key="12">
    <source>
        <dbReference type="Proteomes" id="UP000283568"/>
    </source>
</evidence>
<evidence type="ECO:0000313" key="10">
    <source>
        <dbReference type="EMBL" id="RKE93051.1"/>
    </source>
</evidence>
<evidence type="ECO:0000259" key="8">
    <source>
        <dbReference type="Pfam" id="PF00291"/>
    </source>
</evidence>
<dbReference type="Proteomes" id="UP000225605">
    <property type="component" value="Unassembled WGS sequence"/>
</dbReference>